<gene>
    <name evidence="2" type="ORF">AB3X52_04505</name>
</gene>
<reference evidence="2 3" key="1">
    <citation type="submission" date="2024-07" db="EMBL/GenBank/DDBJ databases">
        <authorList>
            <person name="Lee S."/>
            <person name="Kang M."/>
        </authorList>
    </citation>
    <scope>NUCLEOTIDE SEQUENCE [LARGE SCALE GENOMIC DNA]</scope>
    <source>
        <strain evidence="2 3">DS6</strain>
    </source>
</reference>
<protein>
    <recommendedName>
        <fullName evidence="4">Aldo/keto reductase</fullName>
    </recommendedName>
</protein>
<dbReference type="EMBL" id="JBFPJR010000005">
    <property type="protein sequence ID" value="MEX0426873.1"/>
    <property type="molecule type" value="Genomic_DNA"/>
</dbReference>
<comment type="caution">
    <text evidence="2">The sequence shown here is derived from an EMBL/GenBank/DDBJ whole genome shotgun (WGS) entry which is preliminary data.</text>
</comment>
<feature type="region of interest" description="Disordered" evidence="1">
    <location>
        <begin position="1"/>
        <end position="24"/>
    </location>
</feature>
<evidence type="ECO:0000313" key="3">
    <source>
        <dbReference type="Proteomes" id="UP001556631"/>
    </source>
</evidence>
<organism evidence="2 3">
    <name type="scientific">Nocardioides eburneus</name>
    <dbReference type="NCBI Taxonomy" id="3231482"/>
    <lineage>
        <taxon>Bacteria</taxon>
        <taxon>Bacillati</taxon>
        <taxon>Actinomycetota</taxon>
        <taxon>Actinomycetes</taxon>
        <taxon>Propionibacteriales</taxon>
        <taxon>Nocardioidaceae</taxon>
        <taxon>Nocardioides</taxon>
    </lineage>
</organism>
<sequence length="49" mass="5154">MGLDGQDLHGPILPRAPGATSADRVRANAAALRWEPTVEDLEELDAVTG</sequence>
<dbReference type="RefSeq" id="WP_367991706.1">
    <property type="nucleotide sequence ID" value="NZ_JBFPJR010000005.1"/>
</dbReference>
<accession>A0ABV3SXW9</accession>
<evidence type="ECO:0000313" key="2">
    <source>
        <dbReference type="EMBL" id="MEX0426873.1"/>
    </source>
</evidence>
<dbReference type="Proteomes" id="UP001556631">
    <property type="component" value="Unassembled WGS sequence"/>
</dbReference>
<evidence type="ECO:0008006" key="4">
    <source>
        <dbReference type="Google" id="ProtNLM"/>
    </source>
</evidence>
<proteinExistence type="predicted"/>
<keyword evidence="3" id="KW-1185">Reference proteome</keyword>
<name>A0ABV3SXW9_9ACTN</name>
<evidence type="ECO:0000256" key="1">
    <source>
        <dbReference type="SAM" id="MobiDB-lite"/>
    </source>
</evidence>